<comment type="caution">
    <text evidence="2">The sequence shown here is derived from an EMBL/GenBank/DDBJ whole genome shotgun (WGS) entry which is preliminary data.</text>
</comment>
<dbReference type="RefSeq" id="XP_026608798.1">
    <property type="nucleotide sequence ID" value="XM_026742953.1"/>
</dbReference>
<dbReference type="AlphaFoldDB" id="A0A3D8T4Y2"/>
<dbReference type="GeneID" id="38111307"/>
<proteinExistence type="predicted"/>
<accession>A0A3D8T4Y2</accession>
<sequence length="244" mass="26873">MVSTRHHPSDFPPPTPKSSTPSSATSEPSGAASRRWVHTPTTITTLWLLISCPLVLWDAGYCLLRPHSMPGGKYHSFWSGYKWYGTVDYIYGWPAFNAKNGFTNAQSILNLVETAGYLYYLYVVYRHGTPAAGSKGSRETQGGISWLLATDKVVSGRTGSTALLAAFSSSVSTVSKTVLYWLQEYFSNFENIGHNGFWPLTAWILLNGAWIVVPIWNLHVLGEEIVSSLANGSGPRQRGRPKAQ</sequence>
<dbReference type="EMBL" id="PVWQ01000001">
    <property type="protein sequence ID" value="RDW93615.1"/>
    <property type="molecule type" value="Genomic_DNA"/>
</dbReference>
<name>A0A3D8T4Y2_9EURO</name>
<organism evidence="2 3">
    <name type="scientific">Aspergillus mulundensis</name>
    <dbReference type="NCBI Taxonomy" id="1810919"/>
    <lineage>
        <taxon>Eukaryota</taxon>
        <taxon>Fungi</taxon>
        <taxon>Dikarya</taxon>
        <taxon>Ascomycota</taxon>
        <taxon>Pezizomycotina</taxon>
        <taxon>Eurotiomycetes</taxon>
        <taxon>Eurotiomycetidae</taxon>
        <taxon>Eurotiales</taxon>
        <taxon>Aspergillaceae</taxon>
        <taxon>Aspergillus</taxon>
        <taxon>Aspergillus subgen. Nidulantes</taxon>
    </lineage>
</organism>
<evidence type="ECO:0000313" key="3">
    <source>
        <dbReference type="Proteomes" id="UP000256690"/>
    </source>
</evidence>
<dbReference type="Proteomes" id="UP000256690">
    <property type="component" value="Unassembled WGS sequence"/>
</dbReference>
<evidence type="ECO:0000256" key="1">
    <source>
        <dbReference type="SAM" id="MobiDB-lite"/>
    </source>
</evidence>
<keyword evidence="3" id="KW-1185">Reference proteome</keyword>
<feature type="compositionally biased region" description="Low complexity" evidence="1">
    <location>
        <begin position="17"/>
        <end position="33"/>
    </location>
</feature>
<dbReference type="STRING" id="1810919.A0A3D8T4Y2"/>
<feature type="region of interest" description="Disordered" evidence="1">
    <location>
        <begin position="1"/>
        <end position="33"/>
    </location>
</feature>
<evidence type="ECO:0000313" key="2">
    <source>
        <dbReference type="EMBL" id="RDW93615.1"/>
    </source>
</evidence>
<gene>
    <name evidence="2" type="ORF">DSM5745_00937</name>
</gene>
<dbReference type="PANTHER" id="PTHR37919:SF2">
    <property type="entry name" value="EXPERA DOMAIN-CONTAINING PROTEIN"/>
    <property type="match status" value="1"/>
</dbReference>
<dbReference type="OrthoDB" id="60858at2759"/>
<reference evidence="2 3" key="1">
    <citation type="journal article" date="2018" name="IMA Fungus">
        <title>IMA Genome-F 9: Draft genome sequence of Annulohypoxylon stygium, Aspergillus mulundensis, Berkeleyomyces basicola (syn. Thielaviopsis basicola), Ceratocystis smalleyi, two Cercospora beticola strains, Coleophoma cylindrospora, Fusarium fracticaudum, Phialophora cf. hyalina, and Morchella septimelata.</title>
        <authorList>
            <person name="Wingfield B.D."/>
            <person name="Bills G.F."/>
            <person name="Dong Y."/>
            <person name="Huang W."/>
            <person name="Nel W.J."/>
            <person name="Swalarsk-Parry B.S."/>
            <person name="Vaghefi N."/>
            <person name="Wilken P.M."/>
            <person name="An Z."/>
            <person name="de Beer Z.W."/>
            <person name="De Vos L."/>
            <person name="Chen L."/>
            <person name="Duong T.A."/>
            <person name="Gao Y."/>
            <person name="Hammerbacher A."/>
            <person name="Kikkert J.R."/>
            <person name="Li Y."/>
            <person name="Li H."/>
            <person name="Li K."/>
            <person name="Li Q."/>
            <person name="Liu X."/>
            <person name="Ma X."/>
            <person name="Naidoo K."/>
            <person name="Pethybridge S.J."/>
            <person name="Sun J."/>
            <person name="Steenkamp E.T."/>
            <person name="van der Nest M.A."/>
            <person name="van Wyk S."/>
            <person name="Wingfield M.J."/>
            <person name="Xiong C."/>
            <person name="Yue Q."/>
            <person name="Zhang X."/>
        </authorList>
    </citation>
    <scope>NUCLEOTIDE SEQUENCE [LARGE SCALE GENOMIC DNA]</scope>
    <source>
        <strain evidence="2 3">DSM 5745</strain>
    </source>
</reference>
<protein>
    <submittedName>
        <fullName evidence="2">Uncharacterized protein</fullName>
    </submittedName>
</protein>
<dbReference type="PANTHER" id="PTHR37919">
    <property type="entry name" value="PROTEIN CBG05606"/>
    <property type="match status" value="1"/>
</dbReference>